<dbReference type="InterPro" id="IPR050765">
    <property type="entry name" value="Riboflavin_Biosynth_HTPR"/>
</dbReference>
<evidence type="ECO:0000313" key="2">
    <source>
        <dbReference type="EMBL" id="GAA5145754.1"/>
    </source>
</evidence>
<dbReference type="Pfam" id="PF01872">
    <property type="entry name" value="RibD_C"/>
    <property type="match status" value="1"/>
</dbReference>
<proteinExistence type="predicted"/>
<reference evidence="3" key="1">
    <citation type="journal article" date="2019" name="Int. J. Syst. Evol. Microbiol.">
        <title>The Global Catalogue of Microorganisms (GCM) 10K type strain sequencing project: providing services to taxonomists for standard genome sequencing and annotation.</title>
        <authorList>
            <consortium name="The Broad Institute Genomics Platform"/>
            <consortium name="The Broad Institute Genome Sequencing Center for Infectious Disease"/>
            <person name="Wu L."/>
            <person name="Ma J."/>
        </authorList>
    </citation>
    <scope>NUCLEOTIDE SEQUENCE [LARGE SCALE GENOMIC DNA]</scope>
    <source>
        <strain evidence="3">JCM 18459</strain>
    </source>
</reference>
<dbReference type="Proteomes" id="UP001500221">
    <property type="component" value="Unassembled WGS sequence"/>
</dbReference>
<dbReference type="RefSeq" id="WP_345456572.1">
    <property type="nucleotide sequence ID" value="NZ_BAABKG010000002.1"/>
</dbReference>
<accession>A0ABP9PJ42</accession>
<sequence>MTRYRYYTATTLDGYLADEHDSLDWLFVQEQDDGSGETGAPGTYEQFIGTIGAAVMGATTYEWVARHLREKGEAWPYAMPCFVFTHRELEPLDDGVRFVAGPPAEHRAAIEEAAGDLDVWMVGGGALAADFAEAGMLDDVLLSIAPVTLGAGRPLFPRRYELRLTELGRNGAFVVATYDVVGPPTRW</sequence>
<comment type="caution">
    <text evidence="2">The sequence shown here is derived from an EMBL/GenBank/DDBJ whole genome shotgun (WGS) entry which is preliminary data.</text>
</comment>
<dbReference type="PANTHER" id="PTHR38011">
    <property type="entry name" value="DIHYDROFOLATE REDUCTASE FAMILY PROTEIN (AFU_ORTHOLOGUE AFUA_8G06820)"/>
    <property type="match status" value="1"/>
</dbReference>
<gene>
    <name evidence="2" type="ORF">GCM10023340_15620</name>
</gene>
<dbReference type="SUPFAM" id="SSF53597">
    <property type="entry name" value="Dihydrofolate reductase-like"/>
    <property type="match status" value="1"/>
</dbReference>
<protein>
    <submittedName>
        <fullName evidence="2">Dihydrofolate reductase family protein</fullName>
    </submittedName>
</protein>
<dbReference type="Gene3D" id="3.40.430.10">
    <property type="entry name" value="Dihydrofolate Reductase, subunit A"/>
    <property type="match status" value="1"/>
</dbReference>
<dbReference type="InterPro" id="IPR002734">
    <property type="entry name" value="RibDG_C"/>
</dbReference>
<evidence type="ECO:0000259" key="1">
    <source>
        <dbReference type="Pfam" id="PF01872"/>
    </source>
</evidence>
<dbReference type="InterPro" id="IPR024072">
    <property type="entry name" value="DHFR-like_dom_sf"/>
</dbReference>
<dbReference type="EMBL" id="BAABKG010000002">
    <property type="protein sequence ID" value="GAA5145754.1"/>
    <property type="molecule type" value="Genomic_DNA"/>
</dbReference>
<evidence type="ECO:0000313" key="3">
    <source>
        <dbReference type="Proteomes" id="UP001500221"/>
    </source>
</evidence>
<name>A0ABP9PJ42_9ACTN</name>
<keyword evidence="3" id="KW-1185">Reference proteome</keyword>
<feature type="domain" description="Bacterial bifunctional deaminase-reductase C-terminal" evidence="1">
    <location>
        <begin position="8"/>
        <end position="159"/>
    </location>
</feature>
<dbReference type="PANTHER" id="PTHR38011:SF11">
    <property type="entry name" value="2,5-DIAMINO-6-RIBOSYLAMINO-4(3H)-PYRIMIDINONE 5'-PHOSPHATE REDUCTASE"/>
    <property type="match status" value="1"/>
</dbReference>
<organism evidence="2 3">
    <name type="scientific">Nocardioides marinquilinus</name>
    <dbReference type="NCBI Taxonomy" id="1210400"/>
    <lineage>
        <taxon>Bacteria</taxon>
        <taxon>Bacillati</taxon>
        <taxon>Actinomycetota</taxon>
        <taxon>Actinomycetes</taxon>
        <taxon>Propionibacteriales</taxon>
        <taxon>Nocardioidaceae</taxon>
        <taxon>Nocardioides</taxon>
    </lineage>
</organism>